<dbReference type="GO" id="GO:0016491">
    <property type="term" value="F:oxidoreductase activity"/>
    <property type="evidence" value="ECO:0007669"/>
    <property type="project" value="UniProtKB-KW"/>
</dbReference>
<dbReference type="Proteomes" id="UP000002734">
    <property type="component" value="Chromosome"/>
</dbReference>
<sequence>MSEKIALIIGGTSGIGKAVAQQLARHGAHVVITGRREEEGQAAARDASADAADGIRVAFIRNDVTNEAEVESLIARVVTEFGRIDYAVNSAGVGLETKVLAESGSDAFRQMLDVNVMGVYHCMKYELKQMLSQGGGAIVNVASAAGLNGMPTVGAYSATKHAVVGLTKTAALENATQGIRVNAVAPGTILTERLAQRLRASNMDEKVVGTMHPMQRLGRPEEVADAVAWLLSDGASFVTGHILSVDGGLQAK</sequence>
<dbReference type="eggNOG" id="COG1028">
    <property type="taxonomic scope" value="Bacteria"/>
</dbReference>
<evidence type="ECO:0000256" key="2">
    <source>
        <dbReference type="ARBA" id="ARBA00023002"/>
    </source>
</evidence>
<accession>C6C3Q2</accession>
<dbReference type="Pfam" id="PF13561">
    <property type="entry name" value="adh_short_C2"/>
    <property type="match status" value="1"/>
</dbReference>
<dbReference type="AlphaFoldDB" id="C6C3Q2"/>
<dbReference type="SUPFAM" id="SSF51735">
    <property type="entry name" value="NAD(P)-binding Rossmann-fold domains"/>
    <property type="match status" value="1"/>
</dbReference>
<dbReference type="InterPro" id="IPR036291">
    <property type="entry name" value="NAD(P)-bd_dom_sf"/>
</dbReference>
<dbReference type="InterPro" id="IPR002347">
    <property type="entry name" value="SDR_fam"/>
</dbReference>
<evidence type="ECO:0000313" key="4">
    <source>
        <dbReference type="EMBL" id="ACS85397.1"/>
    </source>
</evidence>
<dbReference type="CDD" id="cd05233">
    <property type="entry name" value="SDR_c"/>
    <property type="match status" value="1"/>
</dbReference>
<reference evidence="4" key="1">
    <citation type="submission" date="2009-06" db="EMBL/GenBank/DDBJ databases">
        <title>Complete sequence of Dickeya dadantii Ech703.</title>
        <authorList>
            <consortium name="US DOE Joint Genome Institute"/>
            <person name="Lucas S."/>
            <person name="Copeland A."/>
            <person name="Lapidus A."/>
            <person name="Glavina del Rio T."/>
            <person name="Dalin E."/>
            <person name="Tice H."/>
            <person name="Bruce D."/>
            <person name="Goodwin L."/>
            <person name="Pitluck S."/>
            <person name="Chertkov O."/>
            <person name="Brettin T."/>
            <person name="Detter J.C."/>
            <person name="Han C."/>
            <person name="Larimer F."/>
            <person name="Land M."/>
            <person name="Hauser L."/>
            <person name="Kyrpides N."/>
            <person name="Mikhailova N."/>
            <person name="Balakrishnan V."/>
            <person name="Glasner J."/>
            <person name="Perna N.T."/>
        </authorList>
    </citation>
    <scope>NUCLEOTIDE SEQUENCE [LARGE SCALE GENOMIC DNA]</scope>
    <source>
        <strain evidence="4">Ech703</strain>
    </source>
</reference>
<dbReference type="STRING" id="579405.Dd703_1599"/>
<dbReference type="EMBL" id="CP001654">
    <property type="protein sequence ID" value="ACS85397.1"/>
    <property type="molecule type" value="Genomic_DNA"/>
</dbReference>
<dbReference type="SMART" id="SM00822">
    <property type="entry name" value="PKS_KR"/>
    <property type="match status" value="1"/>
</dbReference>
<dbReference type="InterPro" id="IPR057326">
    <property type="entry name" value="KR_dom"/>
</dbReference>
<keyword evidence="2" id="KW-0560">Oxidoreductase</keyword>
<evidence type="ECO:0000256" key="1">
    <source>
        <dbReference type="ARBA" id="ARBA00006484"/>
    </source>
</evidence>
<evidence type="ECO:0000259" key="3">
    <source>
        <dbReference type="SMART" id="SM00822"/>
    </source>
</evidence>
<gene>
    <name evidence="4" type="ordered locus">Dd703_1599</name>
</gene>
<dbReference type="RefSeq" id="WP_012765214.1">
    <property type="nucleotide sequence ID" value="NC_012880.1"/>
</dbReference>
<dbReference type="HOGENOM" id="CLU_010194_1_0_6"/>
<dbReference type="PRINTS" id="PR00080">
    <property type="entry name" value="SDRFAMILY"/>
</dbReference>
<dbReference type="PROSITE" id="PS00061">
    <property type="entry name" value="ADH_SHORT"/>
    <property type="match status" value="1"/>
</dbReference>
<dbReference type="PANTHER" id="PTHR24321">
    <property type="entry name" value="DEHYDROGENASES, SHORT CHAIN"/>
    <property type="match status" value="1"/>
</dbReference>
<dbReference type="KEGG" id="dda:Dd703_1599"/>
<dbReference type="PANTHER" id="PTHR24321:SF11">
    <property type="entry name" value="BLR0893 PROTEIN"/>
    <property type="match status" value="1"/>
</dbReference>
<name>C6C3Q2_MUSP7</name>
<feature type="domain" description="Ketoreductase" evidence="3">
    <location>
        <begin position="4"/>
        <end position="178"/>
    </location>
</feature>
<dbReference type="PRINTS" id="PR00081">
    <property type="entry name" value="GDHRDH"/>
</dbReference>
<keyword evidence="5" id="KW-1185">Reference proteome</keyword>
<protein>
    <submittedName>
        <fullName evidence="4">Short-chain dehydrogenase/reductase SDR</fullName>
    </submittedName>
</protein>
<organism evidence="4 5">
    <name type="scientific">Musicola paradisiaca (strain Ech703)</name>
    <name type="common">Dickeya paradisiaca</name>
    <name type="synonym">Dickeya dadantii</name>
    <dbReference type="NCBI Taxonomy" id="579405"/>
    <lineage>
        <taxon>Bacteria</taxon>
        <taxon>Pseudomonadati</taxon>
        <taxon>Pseudomonadota</taxon>
        <taxon>Gammaproteobacteria</taxon>
        <taxon>Enterobacterales</taxon>
        <taxon>Pectobacteriaceae</taxon>
        <taxon>Musicola</taxon>
    </lineage>
</organism>
<dbReference type="FunFam" id="3.40.50.720:FF:000084">
    <property type="entry name" value="Short-chain dehydrogenase reductase"/>
    <property type="match status" value="1"/>
</dbReference>
<proteinExistence type="inferred from homology"/>
<dbReference type="Gene3D" id="3.40.50.720">
    <property type="entry name" value="NAD(P)-binding Rossmann-like Domain"/>
    <property type="match status" value="1"/>
</dbReference>
<comment type="similarity">
    <text evidence="1">Belongs to the short-chain dehydrogenases/reductases (SDR) family.</text>
</comment>
<evidence type="ECO:0000313" key="5">
    <source>
        <dbReference type="Proteomes" id="UP000002734"/>
    </source>
</evidence>
<dbReference type="NCBIfam" id="NF005559">
    <property type="entry name" value="PRK07231.1"/>
    <property type="match status" value="1"/>
</dbReference>
<dbReference type="InterPro" id="IPR020904">
    <property type="entry name" value="Sc_DH/Rdtase_CS"/>
</dbReference>